<dbReference type="PROSITE" id="PS50102">
    <property type="entry name" value="RRM"/>
    <property type="match status" value="1"/>
</dbReference>
<accession>A0A5J5FBI2</accession>
<feature type="domain" description="RRM" evidence="3">
    <location>
        <begin position="108"/>
        <end position="186"/>
    </location>
</feature>
<organism evidence="4 5">
    <name type="scientific">Sphaerosporella brunnea</name>
    <dbReference type="NCBI Taxonomy" id="1250544"/>
    <lineage>
        <taxon>Eukaryota</taxon>
        <taxon>Fungi</taxon>
        <taxon>Dikarya</taxon>
        <taxon>Ascomycota</taxon>
        <taxon>Pezizomycotina</taxon>
        <taxon>Pezizomycetes</taxon>
        <taxon>Pezizales</taxon>
        <taxon>Pyronemataceae</taxon>
        <taxon>Sphaerosporella</taxon>
    </lineage>
</organism>
<evidence type="ECO:0000259" key="3">
    <source>
        <dbReference type="PROSITE" id="PS50102"/>
    </source>
</evidence>
<sequence length="279" mass="31595">MEVEKEEEPEGKLWERGLIGEGVLGGKGLLPKKEPRWEDEQSLSPGGSAEVPTNQKSRWFEGEAGAVKAYRAGNKEKCERMVVGPFRMSGFPRKLATPKDEPRHFSNRTIFIQGLPPNISYSELSRYIKTGPVDTIRIIEEENMAFVVFVWYKDSLAFSAFLKTAQARIRGYRITQSPIQHKYINGLRFREPVDISQRAMSRSIFLTGLPFGTTPRSLRRDMTNLIGAKLDFEMIEVQASSARVVATSVDIAVSLLDRLVGHPKYKTTVNYFERDPCDC</sequence>
<feature type="region of interest" description="Disordered" evidence="2">
    <location>
        <begin position="22"/>
        <end position="57"/>
    </location>
</feature>
<evidence type="ECO:0000313" key="4">
    <source>
        <dbReference type="EMBL" id="KAA8915043.1"/>
    </source>
</evidence>
<gene>
    <name evidence="4" type="ORF">FN846DRAFT_924627</name>
</gene>
<dbReference type="AlphaFoldDB" id="A0A5J5FBI2"/>
<keyword evidence="5" id="KW-1185">Reference proteome</keyword>
<comment type="caution">
    <text evidence="4">The sequence shown here is derived from an EMBL/GenBank/DDBJ whole genome shotgun (WGS) entry which is preliminary data.</text>
</comment>
<name>A0A5J5FBI2_9PEZI</name>
<evidence type="ECO:0000256" key="1">
    <source>
        <dbReference type="PROSITE-ProRule" id="PRU00176"/>
    </source>
</evidence>
<evidence type="ECO:0000313" key="5">
    <source>
        <dbReference type="Proteomes" id="UP000326924"/>
    </source>
</evidence>
<evidence type="ECO:0000256" key="2">
    <source>
        <dbReference type="SAM" id="MobiDB-lite"/>
    </source>
</evidence>
<dbReference type="InterPro" id="IPR012677">
    <property type="entry name" value="Nucleotide-bd_a/b_plait_sf"/>
</dbReference>
<dbReference type="InterPro" id="IPR035979">
    <property type="entry name" value="RBD_domain_sf"/>
</dbReference>
<dbReference type="Proteomes" id="UP000326924">
    <property type="component" value="Unassembled WGS sequence"/>
</dbReference>
<keyword evidence="1" id="KW-0694">RNA-binding</keyword>
<dbReference type="InParanoid" id="A0A5J5FBI2"/>
<dbReference type="InterPro" id="IPR000504">
    <property type="entry name" value="RRM_dom"/>
</dbReference>
<dbReference type="OrthoDB" id="6407164at2759"/>
<dbReference type="GO" id="GO:0003723">
    <property type="term" value="F:RNA binding"/>
    <property type="evidence" value="ECO:0007669"/>
    <property type="project" value="UniProtKB-UniRule"/>
</dbReference>
<reference evidence="4 5" key="1">
    <citation type="submission" date="2019-09" db="EMBL/GenBank/DDBJ databases">
        <title>Draft genome of the ectomycorrhizal ascomycete Sphaerosporella brunnea.</title>
        <authorList>
            <consortium name="DOE Joint Genome Institute"/>
            <person name="Benucci G.M."/>
            <person name="Marozzi G."/>
            <person name="Antonielli L."/>
            <person name="Sanchez S."/>
            <person name="Marco P."/>
            <person name="Wang X."/>
            <person name="Falini L.B."/>
            <person name="Barry K."/>
            <person name="Haridas S."/>
            <person name="Lipzen A."/>
            <person name="Labutti K."/>
            <person name="Grigoriev I.V."/>
            <person name="Murat C."/>
            <person name="Martin F."/>
            <person name="Albertini E."/>
            <person name="Donnini D."/>
            <person name="Bonito G."/>
        </authorList>
    </citation>
    <scope>NUCLEOTIDE SEQUENCE [LARGE SCALE GENOMIC DNA]</scope>
    <source>
        <strain evidence="4 5">Sb_GMNB300</strain>
    </source>
</reference>
<dbReference type="SUPFAM" id="SSF54928">
    <property type="entry name" value="RNA-binding domain, RBD"/>
    <property type="match status" value="1"/>
</dbReference>
<proteinExistence type="predicted"/>
<protein>
    <recommendedName>
        <fullName evidence="3">RRM domain-containing protein</fullName>
    </recommendedName>
</protein>
<dbReference type="EMBL" id="VXIS01000001">
    <property type="protein sequence ID" value="KAA8915043.1"/>
    <property type="molecule type" value="Genomic_DNA"/>
</dbReference>
<dbReference type="Gene3D" id="3.30.70.330">
    <property type="match status" value="1"/>
</dbReference>